<evidence type="ECO:0000313" key="10">
    <source>
        <dbReference type="EMBL" id="KAJ0389790.1"/>
    </source>
</evidence>
<evidence type="ECO:0000256" key="8">
    <source>
        <dbReference type="SAM" id="Phobius"/>
    </source>
</evidence>
<comment type="caution">
    <text evidence="10">The sequence shown here is derived from an EMBL/GenBank/DDBJ whole genome shotgun (WGS) entry which is preliminary data.</text>
</comment>
<evidence type="ECO:0000256" key="5">
    <source>
        <dbReference type="ARBA" id="ARBA00022989"/>
    </source>
</evidence>
<name>A0AAD5L526_PYTIN</name>
<dbReference type="InterPro" id="IPR027469">
    <property type="entry name" value="Cation_efflux_TMD_sf"/>
</dbReference>
<feature type="transmembrane region" description="Helical" evidence="8">
    <location>
        <begin position="217"/>
        <end position="239"/>
    </location>
</feature>
<dbReference type="InterPro" id="IPR058533">
    <property type="entry name" value="Cation_efflux_TM"/>
</dbReference>
<keyword evidence="5 8" id="KW-1133">Transmembrane helix</keyword>
<evidence type="ECO:0000256" key="1">
    <source>
        <dbReference type="ARBA" id="ARBA00004141"/>
    </source>
</evidence>
<comment type="similarity">
    <text evidence="2">Belongs to the cation diffusion facilitator (CDF) transporter (TC 2.A.4) family. SLC30A subfamily.</text>
</comment>
<evidence type="ECO:0000256" key="4">
    <source>
        <dbReference type="ARBA" id="ARBA00022692"/>
    </source>
</evidence>
<evidence type="ECO:0000256" key="2">
    <source>
        <dbReference type="ARBA" id="ARBA00008873"/>
    </source>
</evidence>
<dbReference type="GO" id="GO:0005385">
    <property type="term" value="F:zinc ion transmembrane transporter activity"/>
    <property type="evidence" value="ECO:0007669"/>
    <property type="project" value="InterPro"/>
</dbReference>
<feature type="transmembrane region" description="Helical" evidence="8">
    <location>
        <begin position="94"/>
        <end position="112"/>
    </location>
</feature>
<dbReference type="Proteomes" id="UP001209570">
    <property type="component" value="Unassembled WGS sequence"/>
</dbReference>
<dbReference type="Pfam" id="PF01545">
    <property type="entry name" value="Cation_efflux"/>
    <property type="match status" value="1"/>
</dbReference>
<dbReference type="EMBL" id="JAKCXM010003114">
    <property type="protein sequence ID" value="KAJ0389790.1"/>
    <property type="molecule type" value="Genomic_DNA"/>
</dbReference>
<gene>
    <name evidence="10" type="ORF">P43SY_010284</name>
</gene>
<feature type="transmembrane region" description="Helical" evidence="8">
    <location>
        <begin position="49"/>
        <end position="68"/>
    </location>
</feature>
<comment type="subcellular location">
    <subcellularLocation>
        <location evidence="1">Membrane</location>
        <topology evidence="1">Multi-pass membrane protein</topology>
    </subcellularLocation>
</comment>
<dbReference type="Gene3D" id="1.20.1510.10">
    <property type="entry name" value="Cation efflux protein transmembrane domain"/>
    <property type="match status" value="1"/>
</dbReference>
<protein>
    <recommendedName>
        <fullName evidence="9">Cation efflux protein transmembrane domain-containing protein</fullName>
    </recommendedName>
</protein>
<keyword evidence="7 8" id="KW-0472">Membrane</keyword>
<dbReference type="AlphaFoldDB" id="A0AAD5L526"/>
<reference evidence="10" key="1">
    <citation type="submission" date="2021-12" db="EMBL/GenBank/DDBJ databases">
        <title>Prjna785345.</title>
        <authorList>
            <person name="Rujirawat T."/>
            <person name="Krajaejun T."/>
        </authorList>
    </citation>
    <scope>NUCLEOTIDE SEQUENCE</scope>
    <source>
        <strain evidence="10">Pi057C3</strain>
    </source>
</reference>
<evidence type="ECO:0000256" key="7">
    <source>
        <dbReference type="ARBA" id="ARBA00023136"/>
    </source>
</evidence>
<feature type="transmembrane region" description="Helical" evidence="8">
    <location>
        <begin position="177"/>
        <end position="197"/>
    </location>
</feature>
<dbReference type="GO" id="GO:0005794">
    <property type="term" value="C:Golgi apparatus"/>
    <property type="evidence" value="ECO:0007669"/>
    <property type="project" value="TreeGrafter"/>
</dbReference>
<accession>A0AAD5L526</accession>
<dbReference type="GO" id="GO:0016020">
    <property type="term" value="C:membrane"/>
    <property type="evidence" value="ECO:0007669"/>
    <property type="project" value="UniProtKB-SubCell"/>
</dbReference>
<sequence>MNLATAPHFHLLSLLTACGIALPLSWLVAPRTIASSRRNSADAQPSDSLSWMASALLIAALQLTALYVQPSDSDAAEFPTSLSSSSSAFGRRHWLSLMICTITGLAGSLLISAMEDDWLRFTADLVAAGVIICAQFLEMLSVSSASDHATTQQDRRHVADPSRVLSVLWAKPDSRKILLFLSVNVSYMFIELLVGIWSNSLGLIGDAGHMFFDNGALFIGLVASYISALPADAQFTYGYGRVEPPHRRGLLAVL</sequence>
<keyword evidence="4 8" id="KW-0812">Transmembrane</keyword>
<organism evidence="10 11">
    <name type="scientific">Pythium insidiosum</name>
    <name type="common">Pythiosis disease agent</name>
    <dbReference type="NCBI Taxonomy" id="114742"/>
    <lineage>
        <taxon>Eukaryota</taxon>
        <taxon>Sar</taxon>
        <taxon>Stramenopiles</taxon>
        <taxon>Oomycota</taxon>
        <taxon>Peronosporomycetes</taxon>
        <taxon>Pythiales</taxon>
        <taxon>Pythiaceae</taxon>
        <taxon>Pythium</taxon>
    </lineage>
</organism>
<keyword evidence="6" id="KW-0406">Ion transport</keyword>
<evidence type="ECO:0000256" key="6">
    <source>
        <dbReference type="ARBA" id="ARBA00023065"/>
    </source>
</evidence>
<dbReference type="PANTHER" id="PTHR45755">
    <property type="match status" value="1"/>
</dbReference>
<keyword evidence="11" id="KW-1185">Reference proteome</keyword>
<keyword evidence="3" id="KW-0813">Transport</keyword>
<dbReference type="SUPFAM" id="SSF161111">
    <property type="entry name" value="Cation efflux protein transmembrane domain-like"/>
    <property type="match status" value="1"/>
</dbReference>
<proteinExistence type="inferred from homology"/>
<feature type="domain" description="Cation efflux protein transmembrane" evidence="9">
    <location>
        <begin position="177"/>
        <end position="244"/>
    </location>
</feature>
<evidence type="ECO:0000313" key="11">
    <source>
        <dbReference type="Proteomes" id="UP001209570"/>
    </source>
</evidence>
<dbReference type="PANTHER" id="PTHR45755:SF4">
    <property type="entry name" value="ZINC TRANSPORTER 7"/>
    <property type="match status" value="1"/>
</dbReference>
<dbReference type="InterPro" id="IPR045316">
    <property type="entry name" value="Msc2-like"/>
</dbReference>
<evidence type="ECO:0000256" key="3">
    <source>
        <dbReference type="ARBA" id="ARBA00022448"/>
    </source>
</evidence>
<dbReference type="GO" id="GO:0006882">
    <property type="term" value="P:intracellular zinc ion homeostasis"/>
    <property type="evidence" value="ECO:0007669"/>
    <property type="project" value="InterPro"/>
</dbReference>
<evidence type="ECO:0000259" key="9">
    <source>
        <dbReference type="Pfam" id="PF01545"/>
    </source>
</evidence>